<protein>
    <submittedName>
        <fullName evidence="2">Type ISP restriction/modification enzyme</fullName>
    </submittedName>
</protein>
<organism evidence="2 3">
    <name type="scientific">Oceanobacillus luteolus</name>
    <dbReference type="NCBI Taxonomy" id="1274358"/>
    <lineage>
        <taxon>Bacteria</taxon>
        <taxon>Bacillati</taxon>
        <taxon>Bacillota</taxon>
        <taxon>Bacilli</taxon>
        <taxon>Bacillales</taxon>
        <taxon>Bacillaceae</taxon>
        <taxon>Oceanobacillus</taxon>
    </lineage>
</organism>
<evidence type="ECO:0000313" key="3">
    <source>
        <dbReference type="Proteomes" id="UP001597221"/>
    </source>
</evidence>
<proteinExistence type="predicted"/>
<sequence length="223" mass="26335">MAGKLMYIFIAMLCTFHLQNTENVHKVENIRDKTLLEFQTHYKDKTINKLSIFFYIYALLSSKEYQDLFQADLMKESPRIFFTSDFWAYAEVGEKLVKLHTNYEDVKPYEATIEYKSSEPSFKVTKMKYAKKGDPSSIVFNSDITIKDIPERAQQYVINGRTPMEWLMDQYKLEVKKKSQILFDPNEYSEDEKYIFKLLLRLINVSIQTVDLINSLPPLEIVD</sequence>
<dbReference type="InterPro" id="IPR041635">
    <property type="entry name" value="Type_ISP_LLaBIII_C"/>
</dbReference>
<accession>A0ABW4HTY3</accession>
<evidence type="ECO:0000313" key="2">
    <source>
        <dbReference type="EMBL" id="MFD1608637.1"/>
    </source>
</evidence>
<dbReference type="RefSeq" id="WP_379598009.1">
    <property type="nucleotide sequence ID" value="NZ_JBHUDE010000121.1"/>
</dbReference>
<dbReference type="EMBL" id="JBHUDE010000121">
    <property type="protein sequence ID" value="MFD1608637.1"/>
    <property type="molecule type" value="Genomic_DNA"/>
</dbReference>
<keyword evidence="3" id="KW-1185">Reference proteome</keyword>
<gene>
    <name evidence="2" type="ORF">ACFSBH_13475</name>
</gene>
<dbReference type="Proteomes" id="UP001597221">
    <property type="component" value="Unassembled WGS sequence"/>
</dbReference>
<name>A0ABW4HTY3_9BACI</name>
<feature type="domain" description="Type ISP restriction-modification enzyme LLaBIII C-terminal specificity" evidence="1">
    <location>
        <begin position="22"/>
        <end position="198"/>
    </location>
</feature>
<evidence type="ECO:0000259" key="1">
    <source>
        <dbReference type="Pfam" id="PF18135"/>
    </source>
</evidence>
<dbReference type="Pfam" id="PF18135">
    <property type="entry name" value="Type_ISP_C"/>
    <property type="match status" value="1"/>
</dbReference>
<comment type="caution">
    <text evidence="2">The sequence shown here is derived from an EMBL/GenBank/DDBJ whole genome shotgun (WGS) entry which is preliminary data.</text>
</comment>
<reference evidence="3" key="1">
    <citation type="journal article" date="2019" name="Int. J. Syst. Evol. Microbiol.">
        <title>The Global Catalogue of Microorganisms (GCM) 10K type strain sequencing project: providing services to taxonomists for standard genome sequencing and annotation.</title>
        <authorList>
            <consortium name="The Broad Institute Genomics Platform"/>
            <consortium name="The Broad Institute Genome Sequencing Center for Infectious Disease"/>
            <person name="Wu L."/>
            <person name="Ma J."/>
        </authorList>
    </citation>
    <scope>NUCLEOTIDE SEQUENCE [LARGE SCALE GENOMIC DNA]</scope>
    <source>
        <strain evidence="3">CGMCC 1.12376</strain>
    </source>
</reference>